<gene>
    <name evidence="2" type="ORF">L195_g040419</name>
</gene>
<dbReference type="InterPro" id="IPR008803">
    <property type="entry name" value="RHD3/Sey1"/>
</dbReference>
<reference evidence="2 3" key="2">
    <citation type="journal article" date="2017" name="Front. Plant Sci.">
        <title>Gene Classification and Mining of Molecular Markers Useful in Red Clover (Trifolium pratense) Breeding.</title>
        <authorList>
            <person name="Istvanek J."/>
            <person name="Dluhosova J."/>
            <person name="Dluhos P."/>
            <person name="Patkova L."/>
            <person name="Nedelnik J."/>
            <person name="Repkova J."/>
        </authorList>
    </citation>
    <scope>NUCLEOTIDE SEQUENCE [LARGE SCALE GENOMIC DNA]</scope>
    <source>
        <strain evidence="3">cv. Tatra</strain>
        <tissue evidence="2">Young leaves</tissue>
    </source>
</reference>
<sequence length="146" mass="16468">RYDAEALYFDESVRNAKRKQFESNALEIVYPAYTTTLKHLRYKALDDFKTKLGSSLNNGEGFASSCRTWTESIMLNFDIEAADASVRQANWDDASKARYKLRCDIDSHALAVCNEKLLEIATNSKVILLSVQPPSNFFSHFSSPSA</sequence>
<name>A0A2K3M0Q2_TRIPR</name>
<dbReference type="GO" id="GO:0003924">
    <property type="term" value="F:GTPase activity"/>
    <property type="evidence" value="ECO:0007669"/>
    <property type="project" value="TreeGrafter"/>
</dbReference>
<dbReference type="Proteomes" id="UP000236291">
    <property type="component" value="Unassembled WGS sequence"/>
</dbReference>
<dbReference type="PANTHER" id="PTHR45923">
    <property type="entry name" value="PROTEIN SEY1"/>
    <property type="match status" value="1"/>
</dbReference>
<dbReference type="Pfam" id="PF20428">
    <property type="entry name" value="Sey1_3HB"/>
    <property type="match status" value="1"/>
</dbReference>
<dbReference type="GO" id="GO:0005783">
    <property type="term" value="C:endoplasmic reticulum"/>
    <property type="evidence" value="ECO:0007669"/>
    <property type="project" value="TreeGrafter"/>
</dbReference>
<evidence type="ECO:0000259" key="1">
    <source>
        <dbReference type="Pfam" id="PF20428"/>
    </source>
</evidence>
<dbReference type="EMBL" id="ASHM01046155">
    <property type="protein sequence ID" value="PNX84359.1"/>
    <property type="molecule type" value="Genomic_DNA"/>
</dbReference>
<dbReference type="GO" id="GO:0016320">
    <property type="term" value="P:endoplasmic reticulum membrane fusion"/>
    <property type="evidence" value="ECO:0007669"/>
    <property type="project" value="TreeGrafter"/>
</dbReference>
<reference evidence="2 3" key="1">
    <citation type="journal article" date="2014" name="Am. J. Bot.">
        <title>Genome assembly and annotation for red clover (Trifolium pratense; Fabaceae).</title>
        <authorList>
            <person name="Istvanek J."/>
            <person name="Jaros M."/>
            <person name="Krenek A."/>
            <person name="Repkova J."/>
        </authorList>
    </citation>
    <scope>NUCLEOTIDE SEQUENCE [LARGE SCALE GENOMIC DNA]</scope>
    <source>
        <strain evidence="3">cv. Tatra</strain>
        <tissue evidence="2">Young leaves</tissue>
    </source>
</reference>
<evidence type="ECO:0000313" key="3">
    <source>
        <dbReference type="Proteomes" id="UP000236291"/>
    </source>
</evidence>
<dbReference type="AlphaFoldDB" id="A0A2K3M0Q2"/>
<proteinExistence type="predicted"/>
<organism evidence="2 3">
    <name type="scientific">Trifolium pratense</name>
    <name type="common">Red clover</name>
    <dbReference type="NCBI Taxonomy" id="57577"/>
    <lineage>
        <taxon>Eukaryota</taxon>
        <taxon>Viridiplantae</taxon>
        <taxon>Streptophyta</taxon>
        <taxon>Embryophyta</taxon>
        <taxon>Tracheophyta</taxon>
        <taxon>Spermatophyta</taxon>
        <taxon>Magnoliopsida</taxon>
        <taxon>eudicotyledons</taxon>
        <taxon>Gunneridae</taxon>
        <taxon>Pentapetalae</taxon>
        <taxon>rosids</taxon>
        <taxon>fabids</taxon>
        <taxon>Fabales</taxon>
        <taxon>Fabaceae</taxon>
        <taxon>Papilionoideae</taxon>
        <taxon>50 kb inversion clade</taxon>
        <taxon>NPAAA clade</taxon>
        <taxon>Hologalegina</taxon>
        <taxon>IRL clade</taxon>
        <taxon>Trifolieae</taxon>
        <taxon>Trifolium</taxon>
    </lineage>
</organism>
<dbReference type="ExpressionAtlas" id="A0A2K3M0Q2">
    <property type="expression patterns" value="baseline"/>
</dbReference>
<protein>
    <submittedName>
        <fullName evidence="2">Protein root hair defective 3</fullName>
    </submittedName>
</protein>
<feature type="domain" description="Sey1/RHD3-like three-helix bundle" evidence="1">
    <location>
        <begin position="2"/>
        <end position="125"/>
    </location>
</feature>
<dbReference type="STRING" id="57577.A0A2K3M0Q2"/>
<feature type="non-terminal residue" evidence="2">
    <location>
        <position position="1"/>
    </location>
</feature>
<accession>A0A2K3M0Q2</accession>
<evidence type="ECO:0000313" key="2">
    <source>
        <dbReference type="EMBL" id="PNX84359.1"/>
    </source>
</evidence>
<dbReference type="PANTHER" id="PTHR45923:SF20">
    <property type="entry name" value="PROTEIN ROOT HAIR DEFECTIVE 3 HOMOLOG 2"/>
    <property type="match status" value="1"/>
</dbReference>
<comment type="caution">
    <text evidence="2">The sequence shown here is derived from an EMBL/GenBank/DDBJ whole genome shotgun (WGS) entry which is preliminary data.</text>
</comment>
<dbReference type="InterPro" id="IPR046758">
    <property type="entry name" value="Sey1/RHD3-like_3HB"/>
</dbReference>